<dbReference type="Gene3D" id="3.40.50.150">
    <property type="entry name" value="Vaccinia Virus protein VP39"/>
    <property type="match status" value="1"/>
</dbReference>
<feature type="region of interest" description="Disordered" evidence="1">
    <location>
        <begin position="84"/>
        <end position="105"/>
    </location>
</feature>
<dbReference type="OrthoDB" id="186626at2759"/>
<evidence type="ECO:0000313" key="3">
    <source>
        <dbReference type="Proteomes" id="UP000266841"/>
    </source>
</evidence>
<dbReference type="Pfam" id="PF13578">
    <property type="entry name" value="Methyltransf_24"/>
    <property type="match status" value="1"/>
</dbReference>
<feature type="region of interest" description="Disordered" evidence="1">
    <location>
        <begin position="1"/>
        <end position="30"/>
    </location>
</feature>
<name>K0RUZ6_THAOC</name>
<evidence type="ECO:0000313" key="2">
    <source>
        <dbReference type="EMBL" id="EJK50542.1"/>
    </source>
</evidence>
<evidence type="ECO:0000256" key="1">
    <source>
        <dbReference type="SAM" id="MobiDB-lite"/>
    </source>
</evidence>
<sequence>MYDTPKDELSPLSPLLSSAAGAGVSSEPPRPITTIRRLILDSASDEWSQALEKHKIAASNMIVRATPYSLPPLIVRALCPGPPEAEEKTMRGNERDGHRRAGRRAGSSTHCLWGLSQEMRAMRIGRDAAMHAWRGRGRSGGWSLRGVTRHPSKSTALPSFQASMLVHVRNALDVPDPSADGRHAAAIEDQARGLRTDIDAKLKRSKRLLEAVDEFCYSRHWMMHVGPSKGEILTRSLVEALNRKLDGKIVCKSNAPTQFVVLELGAYCGYSSILMARAMLETMKQSDALNGHVFTTEINPESVRVSESLVRMSGLEDLISVNQIHFNGVETNVIEVAREAMHLYETKEIDFLFIDHDKVRRHVIKMIHFPTPTSTLAPGLVPARSEKV</sequence>
<dbReference type="AlphaFoldDB" id="K0RUZ6"/>
<dbReference type="InterPro" id="IPR029063">
    <property type="entry name" value="SAM-dependent_MTases_sf"/>
</dbReference>
<evidence type="ECO:0008006" key="4">
    <source>
        <dbReference type="Google" id="ProtNLM"/>
    </source>
</evidence>
<proteinExistence type="predicted"/>
<dbReference type="EMBL" id="AGNL01043480">
    <property type="protein sequence ID" value="EJK50542.1"/>
    <property type="molecule type" value="Genomic_DNA"/>
</dbReference>
<gene>
    <name evidence="2" type="ORF">THAOC_30456</name>
</gene>
<reference evidence="2 3" key="1">
    <citation type="journal article" date="2012" name="Genome Biol.">
        <title>Genome and low-iron response of an oceanic diatom adapted to chronic iron limitation.</title>
        <authorList>
            <person name="Lommer M."/>
            <person name="Specht M."/>
            <person name="Roy A.S."/>
            <person name="Kraemer L."/>
            <person name="Andreson R."/>
            <person name="Gutowska M.A."/>
            <person name="Wolf J."/>
            <person name="Bergner S.V."/>
            <person name="Schilhabel M.B."/>
            <person name="Klostermeier U.C."/>
            <person name="Beiko R.G."/>
            <person name="Rosenstiel P."/>
            <person name="Hippler M."/>
            <person name="Laroche J."/>
        </authorList>
    </citation>
    <scope>NUCLEOTIDE SEQUENCE [LARGE SCALE GENOMIC DNA]</scope>
    <source>
        <strain evidence="2 3">CCMP1005</strain>
    </source>
</reference>
<protein>
    <recommendedName>
        <fullName evidence="4">Catechol O-methyltransferase</fullName>
    </recommendedName>
</protein>
<feature type="compositionally biased region" description="Basic and acidic residues" evidence="1">
    <location>
        <begin position="85"/>
        <end position="99"/>
    </location>
</feature>
<organism evidence="2 3">
    <name type="scientific">Thalassiosira oceanica</name>
    <name type="common">Marine diatom</name>
    <dbReference type="NCBI Taxonomy" id="159749"/>
    <lineage>
        <taxon>Eukaryota</taxon>
        <taxon>Sar</taxon>
        <taxon>Stramenopiles</taxon>
        <taxon>Ochrophyta</taxon>
        <taxon>Bacillariophyta</taxon>
        <taxon>Coscinodiscophyceae</taxon>
        <taxon>Thalassiosirophycidae</taxon>
        <taxon>Thalassiosirales</taxon>
        <taxon>Thalassiosiraceae</taxon>
        <taxon>Thalassiosira</taxon>
    </lineage>
</organism>
<comment type="caution">
    <text evidence="2">The sequence shown here is derived from an EMBL/GenBank/DDBJ whole genome shotgun (WGS) entry which is preliminary data.</text>
</comment>
<dbReference type="eggNOG" id="KOG1663">
    <property type="taxonomic scope" value="Eukaryota"/>
</dbReference>
<dbReference type="SUPFAM" id="SSF53335">
    <property type="entry name" value="S-adenosyl-L-methionine-dependent methyltransferases"/>
    <property type="match status" value="1"/>
</dbReference>
<dbReference type="PANTHER" id="PTHR43836">
    <property type="entry name" value="CATECHOL O-METHYLTRANSFERASE 1-RELATED"/>
    <property type="match status" value="1"/>
</dbReference>
<feature type="compositionally biased region" description="Low complexity" evidence="1">
    <location>
        <begin position="10"/>
        <end position="27"/>
    </location>
</feature>
<keyword evidence="3" id="KW-1185">Reference proteome</keyword>
<dbReference type="GO" id="GO:0008171">
    <property type="term" value="F:O-methyltransferase activity"/>
    <property type="evidence" value="ECO:0007669"/>
    <property type="project" value="TreeGrafter"/>
</dbReference>
<dbReference type="Proteomes" id="UP000266841">
    <property type="component" value="Unassembled WGS sequence"/>
</dbReference>
<accession>K0RUZ6</accession>
<dbReference type="PANTHER" id="PTHR43836:SF2">
    <property type="entry name" value="CATECHOL O-METHYLTRANSFERASE 1-RELATED"/>
    <property type="match status" value="1"/>
</dbReference>